<evidence type="ECO:0000313" key="2">
    <source>
        <dbReference type="Proteomes" id="UP001589670"/>
    </source>
</evidence>
<name>A0ABV5HVQ3_9RHOB</name>
<dbReference type="RefSeq" id="WP_377065846.1">
    <property type="nucleotide sequence ID" value="NZ_JBHMEC010000001.1"/>
</dbReference>
<organism evidence="1 2">
    <name type="scientific">Roseovarius ramblicola</name>
    <dbReference type="NCBI Taxonomy" id="2022336"/>
    <lineage>
        <taxon>Bacteria</taxon>
        <taxon>Pseudomonadati</taxon>
        <taxon>Pseudomonadota</taxon>
        <taxon>Alphaproteobacteria</taxon>
        <taxon>Rhodobacterales</taxon>
        <taxon>Roseobacteraceae</taxon>
        <taxon>Roseovarius</taxon>
    </lineage>
</organism>
<dbReference type="CDD" id="cd16440">
    <property type="entry name" value="beta_Kdo_transferase_KpsC_1"/>
    <property type="match status" value="1"/>
</dbReference>
<keyword evidence="2" id="KW-1185">Reference proteome</keyword>
<evidence type="ECO:0000313" key="1">
    <source>
        <dbReference type="EMBL" id="MFB9148179.1"/>
    </source>
</evidence>
<dbReference type="CDD" id="cd16439">
    <property type="entry name" value="beta_Kdo_transferase_KpsC_2"/>
    <property type="match status" value="1"/>
</dbReference>
<sequence>MTPSRDDAPAGADTPRRVFHFNGGFLWQRRVRRILHLAGYNLRVGWPSAGDLVAVWGRSPAAARGERIATRTEAGLLRIEDAFLRSVLPGRAGAPPLGLLIDRQGVHFDADAPSDLERTLARHPLDETPLLDRARDAMTRLREGHLSKYSGVDPALPCPDPGYVLVIDQTYGDASVRHGGASAARFREMLACAQEENPHAPILIKTHPETTSGHRRGYLNGAEAGRVRFITEPISPWPLLEGAQAVYTVSSQMGFEAILAGHRPQVFGRPFYAGWGLTEDRHPAPFARRGRRLTRAQLFAGAMILAPTWYDPCRDRLCDLETALAQFEAETRAWREDHRGWTAHGMRLWKRAPLQRFFGSQRRVIFGRTRDDRPAMVWASAKTSAPEGAVRVEDGFLRSRGLGADLVPPLSLVLDDLGMYYDPARESRLERLIAMRATLRADQARRAHTLITTLTDHGLSKYNLGSPAPALPDGHRILVPGQVDDDASIRLGAGGTATNLDLLRRAREENPGAVILYKPHPDVEAGLRPGAAPPGALDGLADAVVAGTDPAALLAQVAEVWTMTSLLGFEALLRGVRVTTTGAPFYAGWGLTRDLGPVPTRRSTRPGLEGLVHATLIDYPRYRDPLTGLPCPVEVVADRLKHGEVPRAGAANRLLSKAQGALAGHAWLWR</sequence>
<gene>
    <name evidence="1" type="ORF">ACFFU4_00260</name>
</gene>
<dbReference type="Proteomes" id="UP001589670">
    <property type="component" value="Unassembled WGS sequence"/>
</dbReference>
<dbReference type="Pfam" id="PF05159">
    <property type="entry name" value="Capsule_synth"/>
    <property type="match status" value="4"/>
</dbReference>
<reference evidence="1 2" key="1">
    <citation type="submission" date="2024-09" db="EMBL/GenBank/DDBJ databases">
        <authorList>
            <person name="Sun Q."/>
            <person name="Mori K."/>
        </authorList>
    </citation>
    <scope>NUCLEOTIDE SEQUENCE [LARGE SCALE GENOMIC DNA]</scope>
    <source>
        <strain evidence="1 2">CECT 9424</strain>
    </source>
</reference>
<dbReference type="InterPro" id="IPR007833">
    <property type="entry name" value="Capsule_polysaccharide_synth"/>
</dbReference>
<comment type="caution">
    <text evidence="1">The sequence shown here is derived from an EMBL/GenBank/DDBJ whole genome shotgun (WGS) entry which is preliminary data.</text>
</comment>
<proteinExistence type="predicted"/>
<protein>
    <submittedName>
        <fullName evidence="1">Capsular polysaccharide biosynthesis protein</fullName>
    </submittedName>
</protein>
<dbReference type="EMBL" id="JBHMEC010000001">
    <property type="protein sequence ID" value="MFB9148179.1"/>
    <property type="molecule type" value="Genomic_DNA"/>
</dbReference>
<accession>A0ABV5HVQ3</accession>